<gene>
    <name evidence="1" type="ORF">F4820DRAFT_405937</name>
</gene>
<accession>A0ACB9ZE87</accession>
<protein>
    <submittedName>
        <fullName evidence="1">Glycoside hydrolase family 93 protein</fullName>
    </submittedName>
</protein>
<reference evidence="1 2" key="1">
    <citation type="journal article" date="2022" name="New Phytol.">
        <title>Ecological generalism drives hyperdiversity of secondary metabolite gene clusters in xylarialean endophytes.</title>
        <authorList>
            <person name="Franco M.E.E."/>
            <person name="Wisecaver J.H."/>
            <person name="Arnold A.E."/>
            <person name="Ju Y.M."/>
            <person name="Slot J.C."/>
            <person name="Ahrendt S."/>
            <person name="Moore L.P."/>
            <person name="Eastman K.E."/>
            <person name="Scott K."/>
            <person name="Konkel Z."/>
            <person name="Mondo S.J."/>
            <person name="Kuo A."/>
            <person name="Hayes R.D."/>
            <person name="Haridas S."/>
            <person name="Andreopoulos B."/>
            <person name="Riley R."/>
            <person name="LaButti K."/>
            <person name="Pangilinan J."/>
            <person name="Lipzen A."/>
            <person name="Amirebrahimi M."/>
            <person name="Yan J."/>
            <person name="Adam C."/>
            <person name="Keymanesh K."/>
            <person name="Ng V."/>
            <person name="Louie K."/>
            <person name="Northen T."/>
            <person name="Drula E."/>
            <person name="Henrissat B."/>
            <person name="Hsieh H.M."/>
            <person name="Youens-Clark K."/>
            <person name="Lutzoni F."/>
            <person name="Miadlikowska J."/>
            <person name="Eastwood D.C."/>
            <person name="Hamelin R.C."/>
            <person name="Grigoriev I.V."/>
            <person name="U'Ren J.M."/>
        </authorList>
    </citation>
    <scope>NUCLEOTIDE SEQUENCE [LARGE SCALE GENOMIC DNA]</scope>
    <source>
        <strain evidence="1 2">CBS 119005</strain>
    </source>
</reference>
<dbReference type="EMBL" id="MU393428">
    <property type="protein sequence ID" value="KAI4869794.1"/>
    <property type="molecule type" value="Genomic_DNA"/>
</dbReference>
<evidence type="ECO:0000313" key="1">
    <source>
        <dbReference type="EMBL" id="KAI4869794.1"/>
    </source>
</evidence>
<evidence type="ECO:0000313" key="2">
    <source>
        <dbReference type="Proteomes" id="UP001497700"/>
    </source>
</evidence>
<name>A0ACB9ZE87_9PEZI</name>
<organism evidence="1 2">
    <name type="scientific">Hypoxylon rubiginosum</name>
    <dbReference type="NCBI Taxonomy" id="110542"/>
    <lineage>
        <taxon>Eukaryota</taxon>
        <taxon>Fungi</taxon>
        <taxon>Dikarya</taxon>
        <taxon>Ascomycota</taxon>
        <taxon>Pezizomycotina</taxon>
        <taxon>Sordariomycetes</taxon>
        <taxon>Xylariomycetidae</taxon>
        <taxon>Xylariales</taxon>
        <taxon>Hypoxylaceae</taxon>
        <taxon>Hypoxylon</taxon>
    </lineage>
</organism>
<dbReference type="Proteomes" id="UP001497700">
    <property type="component" value="Unassembled WGS sequence"/>
</dbReference>
<keyword evidence="2" id="KW-1185">Reference proteome</keyword>
<comment type="caution">
    <text evidence="1">The sequence shown here is derived from an EMBL/GenBank/DDBJ whole genome shotgun (WGS) entry which is preliminary data.</text>
</comment>
<keyword evidence="1" id="KW-0378">Hydrolase</keyword>
<proteinExistence type="predicted"/>
<sequence length="428" mass="47300">MRLIFLFNFTSILSLATSERVLLDQSAARRDLPYESPLPALKWRRNIVRAMKPTPRDLRPLQVRDTTTEFPEINAKFSVESTEYKISNAGGYPRLAKLADGTILSVQTLPKVNGTTSIMQVSKSTDGGKSFSLFSEVIRAQNKDLDNGFLIELPPSQSTRVEKHGAPVLIAAYRNHDLDSSGNPTYFRIAASRSEDGGRTWKEASHVFEISAEKSQGMGVWEPFMRIGNQGEVQLTYSGEIGPGNQETFRALSRDGGKSWTEPVNLRLHSKDEPMRDGMQSIISVKDSENGRVALVMALEVKIGAVVHLDYTISYDDGASWQNRSGIYDPEGDDKSAGAPQVANIGDGIVVVFMTDEDTEHVDWPKKAATKALFSDGLKNGVLAWTKNPLLVDESPSWWPGVVEIGDNEAMAVYGHDNSPRGRRIKKQ</sequence>